<dbReference type="GO" id="GO:0003690">
    <property type="term" value="F:double-stranded DNA binding"/>
    <property type="evidence" value="ECO:0007669"/>
    <property type="project" value="InterPro"/>
</dbReference>
<dbReference type="AlphaFoldDB" id="A0A1T4PYY0"/>
<dbReference type="Gene3D" id="6.10.10.80">
    <property type="entry name" value="Small, acid-soluble spore protein, alpha/beta type-like"/>
    <property type="match status" value="1"/>
</dbReference>
<keyword evidence="4" id="KW-1185">Reference proteome</keyword>
<dbReference type="GO" id="GO:0030435">
    <property type="term" value="P:sporulation resulting in formation of a cellular spore"/>
    <property type="evidence" value="ECO:0007669"/>
    <property type="project" value="UniProtKB-KW"/>
</dbReference>
<protein>
    <submittedName>
        <fullName evidence="3">Small, acid-soluble spore protein, alpha/beta type</fullName>
    </submittedName>
</protein>
<dbReference type="Proteomes" id="UP000190625">
    <property type="component" value="Unassembled WGS sequence"/>
</dbReference>
<evidence type="ECO:0000313" key="4">
    <source>
        <dbReference type="Proteomes" id="UP000190625"/>
    </source>
</evidence>
<dbReference type="GO" id="GO:0006265">
    <property type="term" value="P:DNA topological change"/>
    <property type="evidence" value="ECO:0007669"/>
    <property type="project" value="InterPro"/>
</dbReference>
<reference evidence="4" key="1">
    <citation type="submission" date="2017-02" db="EMBL/GenBank/DDBJ databases">
        <authorList>
            <person name="Varghese N."/>
            <person name="Submissions S."/>
        </authorList>
    </citation>
    <scope>NUCLEOTIDE SEQUENCE [LARGE SCALE GENOMIC DNA]</scope>
    <source>
        <strain evidence="4">ATCC BAA-73</strain>
    </source>
</reference>
<dbReference type="STRING" id="142842.SAMN02745118_02373"/>
<dbReference type="PANTHER" id="PTHR36107:SF1">
    <property type="entry name" value="SMALL, ACID-SOLUBLE SPORE PROTEIN A"/>
    <property type="match status" value="1"/>
</dbReference>
<organism evidence="3 4">
    <name type="scientific">Selenihalanaerobacter shriftii</name>
    <dbReference type="NCBI Taxonomy" id="142842"/>
    <lineage>
        <taxon>Bacteria</taxon>
        <taxon>Bacillati</taxon>
        <taxon>Bacillota</taxon>
        <taxon>Clostridia</taxon>
        <taxon>Halanaerobiales</taxon>
        <taxon>Halobacteroidaceae</taxon>
        <taxon>Selenihalanaerobacter</taxon>
    </lineage>
</organism>
<dbReference type="RefSeq" id="WP_234983946.1">
    <property type="nucleotide sequence ID" value="NZ_FUWM01000022.1"/>
</dbReference>
<gene>
    <name evidence="3" type="ORF">SAMN02745118_02373</name>
</gene>
<proteinExistence type="predicted"/>
<dbReference type="PANTHER" id="PTHR36107">
    <property type="entry name" value="SMALL, ACID-SOLUBLE SPORE PROTEIN A"/>
    <property type="match status" value="1"/>
</dbReference>
<dbReference type="InterPro" id="IPR050847">
    <property type="entry name" value="SASP_DNA-binding"/>
</dbReference>
<keyword evidence="2" id="KW-0749">Sporulation</keyword>
<dbReference type="InterPro" id="IPR001448">
    <property type="entry name" value="SASP_alpha/beta-type"/>
</dbReference>
<name>A0A1T4PYY0_9FIRM</name>
<dbReference type="EMBL" id="FUWM01000022">
    <property type="protein sequence ID" value="SJZ96733.1"/>
    <property type="molecule type" value="Genomic_DNA"/>
</dbReference>
<dbReference type="Pfam" id="PF00269">
    <property type="entry name" value="SASP"/>
    <property type="match status" value="1"/>
</dbReference>
<sequence>MSKNQPVNPLAKKALDKFKYEVADELDLTNDIKSKGWGNMTTRDCGRVGGQMVRKMIEKAENGMAQDK</sequence>
<dbReference type="InterPro" id="IPR038300">
    <property type="entry name" value="SASP_sf_alpha/beta"/>
</dbReference>
<evidence type="ECO:0000313" key="3">
    <source>
        <dbReference type="EMBL" id="SJZ96733.1"/>
    </source>
</evidence>
<evidence type="ECO:0000256" key="2">
    <source>
        <dbReference type="ARBA" id="ARBA00022969"/>
    </source>
</evidence>
<comment type="function">
    <text evidence="1">SASP are bound to spore DNA. They are double-stranded DNA-binding proteins that cause DNA to change to an a-like conformation. They protect the DNA backbone from chemical and enzymatic cleavage and are thus involved in dormant spore's high resistance to UV light.</text>
</comment>
<evidence type="ECO:0000256" key="1">
    <source>
        <dbReference type="ARBA" id="ARBA00003863"/>
    </source>
</evidence>
<accession>A0A1T4PYY0</accession>